<evidence type="ECO:0008006" key="4">
    <source>
        <dbReference type="Google" id="ProtNLM"/>
    </source>
</evidence>
<evidence type="ECO:0000256" key="1">
    <source>
        <dbReference type="SAM" id="SignalP"/>
    </source>
</evidence>
<dbReference type="OrthoDB" id="1104395at2759"/>
<dbReference type="EMBL" id="CM002869">
    <property type="protein sequence ID" value="KFK44754.1"/>
    <property type="molecule type" value="Genomic_DNA"/>
</dbReference>
<dbReference type="Gramene" id="KFK44754">
    <property type="protein sequence ID" value="KFK44754"/>
    <property type="gene ID" value="AALP_AA1G298500"/>
</dbReference>
<dbReference type="AlphaFoldDB" id="A0A087HRK2"/>
<keyword evidence="1" id="KW-0732">Signal</keyword>
<accession>A0A087HRK2</accession>
<reference evidence="3" key="1">
    <citation type="journal article" date="2015" name="Nat. Plants">
        <title>Genome expansion of Arabis alpina linked with retrotransposition and reduced symmetric DNA methylation.</title>
        <authorList>
            <person name="Willing E.M."/>
            <person name="Rawat V."/>
            <person name="Mandakova T."/>
            <person name="Maumus F."/>
            <person name="James G.V."/>
            <person name="Nordstroem K.J."/>
            <person name="Becker C."/>
            <person name="Warthmann N."/>
            <person name="Chica C."/>
            <person name="Szarzynska B."/>
            <person name="Zytnicki M."/>
            <person name="Albani M.C."/>
            <person name="Kiefer C."/>
            <person name="Bergonzi S."/>
            <person name="Castaings L."/>
            <person name="Mateos J.L."/>
            <person name="Berns M.C."/>
            <person name="Bujdoso N."/>
            <person name="Piofczyk T."/>
            <person name="de Lorenzo L."/>
            <person name="Barrero-Sicilia C."/>
            <person name="Mateos I."/>
            <person name="Piednoel M."/>
            <person name="Hagmann J."/>
            <person name="Chen-Min-Tao R."/>
            <person name="Iglesias-Fernandez R."/>
            <person name="Schuster S.C."/>
            <person name="Alonso-Blanco C."/>
            <person name="Roudier F."/>
            <person name="Carbonero P."/>
            <person name="Paz-Ares J."/>
            <person name="Davis S.J."/>
            <person name="Pecinka A."/>
            <person name="Quesneville H."/>
            <person name="Colot V."/>
            <person name="Lysak M.A."/>
            <person name="Weigel D."/>
            <person name="Coupland G."/>
            <person name="Schneeberger K."/>
        </authorList>
    </citation>
    <scope>NUCLEOTIDE SEQUENCE [LARGE SCALE GENOMIC DNA]</scope>
    <source>
        <strain evidence="3">cv. Pajares</strain>
    </source>
</reference>
<sequence length="165" mass="18097">MALRSTFLALFLFTVALASCLVDSASLVNGKVSCFDCPNDYDYSGIMISISCSHSKTHFTVSTDKKGEFRSKLPLSIEPNCEAELQGSFKQLYASKTNVKAKIVKLTGENNKYGLSSKLIFLKSCPRSLGSFASSKTIDFPVPREWGLAPTSYYFPPFLPIIGIP</sequence>
<evidence type="ECO:0000313" key="2">
    <source>
        <dbReference type="EMBL" id="KFK44754.1"/>
    </source>
</evidence>
<protein>
    <recommendedName>
        <fullName evidence="4">Pollen Ole e 1 allergen and extensin family protein</fullName>
    </recommendedName>
</protein>
<dbReference type="OMA" id="PKEWGIA"/>
<organism evidence="2 3">
    <name type="scientific">Arabis alpina</name>
    <name type="common">Alpine rock-cress</name>
    <dbReference type="NCBI Taxonomy" id="50452"/>
    <lineage>
        <taxon>Eukaryota</taxon>
        <taxon>Viridiplantae</taxon>
        <taxon>Streptophyta</taxon>
        <taxon>Embryophyta</taxon>
        <taxon>Tracheophyta</taxon>
        <taxon>Spermatophyta</taxon>
        <taxon>Magnoliopsida</taxon>
        <taxon>eudicotyledons</taxon>
        <taxon>Gunneridae</taxon>
        <taxon>Pentapetalae</taxon>
        <taxon>rosids</taxon>
        <taxon>malvids</taxon>
        <taxon>Brassicales</taxon>
        <taxon>Brassicaceae</taxon>
        <taxon>Arabideae</taxon>
        <taxon>Arabis</taxon>
    </lineage>
</organism>
<dbReference type="PROSITE" id="PS51257">
    <property type="entry name" value="PROKAR_LIPOPROTEIN"/>
    <property type="match status" value="1"/>
</dbReference>
<evidence type="ECO:0000313" key="3">
    <source>
        <dbReference type="Proteomes" id="UP000029120"/>
    </source>
</evidence>
<gene>
    <name evidence="2" type="ordered locus">AALP_Aa1g298500</name>
</gene>
<feature type="chain" id="PRO_5001823553" description="Pollen Ole e 1 allergen and extensin family protein" evidence="1">
    <location>
        <begin position="19"/>
        <end position="165"/>
    </location>
</feature>
<feature type="signal peptide" evidence="1">
    <location>
        <begin position="1"/>
        <end position="18"/>
    </location>
</feature>
<dbReference type="Proteomes" id="UP000029120">
    <property type="component" value="Chromosome 1"/>
</dbReference>
<name>A0A087HRK2_ARAAL</name>
<keyword evidence="3" id="KW-1185">Reference proteome</keyword>
<proteinExistence type="predicted"/>
<dbReference type="eggNOG" id="ENOG502RZ51">
    <property type="taxonomic scope" value="Eukaryota"/>
</dbReference>